<dbReference type="GO" id="GO:0046872">
    <property type="term" value="F:metal ion binding"/>
    <property type="evidence" value="ECO:0007669"/>
    <property type="project" value="UniProtKB-KW"/>
</dbReference>
<feature type="chain" id="PRO_5039531426" evidence="6">
    <location>
        <begin position="25"/>
        <end position="788"/>
    </location>
</feature>
<dbReference type="KEGG" id="aori:SD37_26715"/>
<feature type="binding site" evidence="5">
    <location>
        <position position="329"/>
    </location>
    <ligand>
        <name>Ca(2+)</name>
        <dbReference type="ChEBI" id="CHEBI:29108"/>
    </ligand>
</feature>
<dbReference type="EMBL" id="CP016174">
    <property type="protein sequence ID" value="ANN18860.1"/>
    <property type="molecule type" value="Genomic_DNA"/>
</dbReference>
<dbReference type="PANTHER" id="PTHR34218">
    <property type="entry name" value="PEPTIDASE S45 PENICILLIN AMIDASE"/>
    <property type="match status" value="1"/>
</dbReference>
<dbReference type="Pfam" id="PF01804">
    <property type="entry name" value="Penicil_amidase"/>
    <property type="match status" value="1"/>
</dbReference>
<dbReference type="InterPro" id="IPR002692">
    <property type="entry name" value="S45"/>
</dbReference>
<keyword evidence="2" id="KW-0378">Hydrolase</keyword>
<feature type="signal peptide" evidence="6">
    <location>
        <begin position="1"/>
        <end position="24"/>
    </location>
</feature>
<feature type="binding site" evidence="5">
    <location>
        <position position="185"/>
    </location>
    <ligand>
        <name>Ca(2+)</name>
        <dbReference type="ChEBI" id="CHEBI:29108"/>
    </ligand>
</feature>
<dbReference type="PANTHER" id="PTHR34218:SF4">
    <property type="entry name" value="ACYL-HOMOSERINE LACTONE ACYLASE QUIP"/>
    <property type="match status" value="1"/>
</dbReference>
<gene>
    <name evidence="7" type="ORF">SD37_26715</name>
</gene>
<comment type="cofactor">
    <cofactor evidence="5">
        <name>Ca(2+)</name>
        <dbReference type="ChEBI" id="CHEBI:29108"/>
    </cofactor>
    <text evidence="5">Binds 1 Ca(2+) ion per dimer.</text>
</comment>
<evidence type="ECO:0000313" key="8">
    <source>
        <dbReference type="Proteomes" id="UP000093695"/>
    </source>
</evidence>
<organism evidence="7 8">
    <name type="scientific">Amycolatopsis orientalis</name>
    <name type="common">Nocardia orientalis</name>
    <dbReference type="NCBI Taxonomy" id="31958"/>
    <lineage>
        <taxon>Bacteria</taxon>
        <taxon>Bacillati</taxon>
        <taxon>Actinomycetota</taxon>
        <taxon>Actinomycetes</taxon>
        <taxon>Pseudonocardiales</taxon>
        <taxon>Pseudonocardiaceae</taxon>
        <taxon>Amycolatopsis</taxon>
    </lineage>
</organism>
<dbReference type="Gene3D" id="1.10.1400.10">
    <property type="match status" value="1"/>
</dbReference>
<dbReference type="InterPro" id="IPR023343">
    <property type="entry name" value="Penicillin_amidase_dom1"/>
</dbReference>
<evidence type="ECO:0000256" key="2">
    <source>
        <dbReference type="ARBA" id="ARBA00022801"/>
    </source>
</evidence>
<keyword evidence="3" id="KW-0865">Zymogen</keyword>
<feature type="binding site" evidence="5">
    <location>
        <position position="332"/>
    </location>
    <ligand>
        <name>Ca(2+)</name>
        <dbReference type="ChEBI" id="CHEBI:29108"/>
    </ligand>
</feature>
<sequence>MRWRLCLLGTVFLVGLAGMPPVTADATTRWPSVTQQVRGVTEPVDLLVDKWGVPHIYARNTPDVFLAQGFGAARDRIFQMDLWRRKGLGLLSEVLGESFAEQDRAARLFLYRKDMTQEWAKYGPEGKLAATRFAEGVNAYVDFLAANPAALPEEFRKLGYSPARWSAEDVVRIRAHGLSQNLRSEVSRAKIACAGGIEADRYRVRLEPAHSPPVPAGLDPCALPDDVTRVFTLATGGLDFSAGANVADPLVEAPEGSNAWVVGTNRSSTGRPVLASDPHRALPAPALRYVSHLNAPGLDVIGAGEPFAPGISLGHNEVSGFSLTISAMDQEDLYVYELDPADPSRYRYGGGWEKFTTVTERIPLREGGAREVVLQFTRHGPVIKTDTAGNRAYAVRAAWLEPGMSPYYGSLKHLRAKNFGEFKQSVDTWGAPGLNHVYANTSGEIGMAVGGLAPRRTGYDGLLPVPGDGRYDWNGFIPASELPRVHNPANGLVVTANEYNGTTPGVGYEWSNAARYQRINEVLGSKPRSTPADSATLQNDQLSLQARRLVTLLQPLSSTDPAVAEALSLLKSWNGVLDAGSAPAMLFEVWFMWHLGPNFLFSVLPPAVAGAIFLPDQAVLMDAMENPDRYFGAGGAAARDQLLLRTLGTALADAKRRGGADPAQWQWGGLHQVTFAHPLAPKVDQATAARWNAGPVPIGGSWHTVNSSVYSPVDYQGLAGPSFRMVLDVGNWDAAQMINAPGQSGDPNSPGYEAMTEKWRTGKYVPLVYSREAVERNTVLSIRLVPKP</sequence>
<evidence type="ECO:0000256" key="3">
    <source>
        <dbReference type="ARBA" id="ARBA00023145"/>
    </source>
</evidence>
<dbReference type="GO" id="GO:0017000">
    <property type="term" value="P:antibiotic biosynthetic process"/>
    <property type="evidence" value="ECO:0007669"/>
    <property type="project" value="InterPro"/>
</dbReference>
<dbReference type="Gene3D" id="3.60.20.10">
    <property type="entry name" value="Glutamine Phosphoribosylpyrophosphate, subunit 1, domain 1"/>
    <property type="match status" value="1"/>
</dbReference>
<dbReference type="RefSeq" id="WP_052674811.1">
    <property type="nucleotide sequence ID" value="NZ_CP016174.1"/>
</dbReference>
<evidence type="ECO:0000256" key="1">
    <source>
        <dbReference type="ARBA" id="ARBA00006586"/>
    </source>
</evidence>
<dbReference type="GO" id="GO:0016811">
    <property type="term" value="F:hydrolase activity, acting on carbon-nitrogen (but not peptide) bonds, in linear amides"/>
    <property type="evidence" value="ECO:0007669"/>
    <property type="project" value="InterPro"/>
</dbReference>
<dbReference type="CDD" id="cd03747">
    <property type="entry name" value="Ntn_PGA_like"/>
    <property type="match status" value="1"/>
</dbReference>
<reference evidence="7 8" key="1">
    <citation type="journal article" date="2015" name="Genome Announc.">
        <title>Draft Genome Sequence of Norvancomycin-Producing Strain Amycolatopsis orientalis CPCC200066.</title>
        <authorList>
            <person name="Lei X."/>
            <person name="Yuan F."/>
            <person name="Shi Y."/>
            <person name="Li X."/>
            <person name="Wang L."/>
            <person name="Hong B."/>
        </authorList>
    </citation>
    <scope>NUCLEOTIDE SEQUENCE [LARGE SCALE GENOMIC DNA]</scope>
    <source>
        <strain evidence="7 8">B-37</strain>
    </source>
</reference>
<dbReference type="Proteomes" id="UP000093695">
    <property type="component" value="Chromosome"/>
</dbReference>
<dbReference type="eggNOG" id="COG2366">
    <property type="taxonomic scope" value="Bacteria"/>
</dbReference>
<dbReference type="InterPro" id="IPR043147">
    <property type="entry name" value="Penicillin_amidase_A-knob"/>
</dbReference>
<feature type="active site" description="Nucleophile" evidence="4">
    <location>
        <position position="257"/>
    </location>
</feature>
<dbReference type="Gene3D" id="1.10.439.10">
    <property type="entry name" value="Penicillin Amidohydrolase, domain 1"/>
    <property type="match status" value="1"/>
</dbReference>
<evidence type="ECO:0000256" key="6">
    <source>
        <dbReference type="SAM" id="SignalP"/>
    </source>
</evidence>
<keyword evidence="5" id="KW-0479">Metal-binding</keyword>
<dbReference type="AlphaFoldDB" id="A0A193C3A7"/>
<dbReference type="InterPro" id="IPR014395">
    <property type="entry name" value="Pen/GL7ACA/AHL_acylase"/>
</dbReference>
<keyword evidence="6" id="KW-0732">Signal</keyword>
<evidence type="ECO:0000313" key="7">
    <source>
        <dbReference type="EMBL" id="ANN18860.1"/>
    </source>
</evidence>
<protein>
    <submittedName>
        <fullName evidence="7">PbsX family transcriptional regulator</fullName>
    </submittedName>
</protein>
<accession>A0A193C3A7</accession>
<dbReference type="SUPFAM" id="SSF56235">
    <property type="entry name" value="N-terminal nucleophile aminohydrolases (Ntn hydrolases)"/>
    <property type="match status" value="1"/>
</dbReference>
<dbReference type="InterPro" id="IPR043146">
    <property type="entry name" value="Penicillin_amidase_N_B-knob"/>
</dbReference>
<proteinExistence type="inferred from homology"/>
<comment type="similarity">
    <text evidence="1">Belongs to the peptidase S45 family.</text>
</comment>
<dbReference type="PIRSF" id="PIRSF001227">
    <property type="entry name" value="Pen_acylase"/>
    <property type="match status" value="1"/>
</dbReference>
<keyword evidence="8" id="KW-1185">Reference proteome</keyword>
<name>A0A193C3A7_AMYOR</name>
<keyword evidence="5" id="KW-0106">Calcium</keyword>
<evidence type="ECO:0000256" key="5">
    <source>
        <dbReference type="PIRSR" id="PIRSR001227-2"/>
    </source>
</evidence>
<dbReference type="Gene3D" id="2.30.120.10">
    <property type="match status" value="1"/>
</dbReference>
<dbReference type="InterPro" id="IPR029055">
    <property type="entry name" value="Ntn_hydrolases_N"/>
</dbReference>
<dbReference type="STRING" id="31958.SD37_26715"/>
<evidence type="ECO:0000256" key="4">
    <source>
        <dbReference type="PIRSR" id="PIRSR001227-1"/>
    </source>
</evidence>